<accession>A0A5A7U7X3</accession>
<proteinExistence type="predicted"/>
<protein>
    <submittedName>
        <fullName evidence="2">Uncharacterized protein</fullName>
    </submittedName>
</protein>
<feature type="region of interest" description="Disordered" evidence="1">
    <location>
        <begin position="71"/>
        <end position="90"/>
    </location>
</feature>
<evidence type="ECO:0000313" key="2">
    <source>
        <dbReference type="EMBL" id="KAA0050487.1"/>
    </source>
</evidence>
<gene>
    <name evidence="2" type="ORF">E6C27_scaffold175G001090</name>
</gene>
<dbReference type="AlphaFoldDB" id="A0A5A7U7X3"/>
<name>A0A5A7U7X3_CUCMM</name>
<reference evidence="2 3" key="1">
    <citation type="submission" date="2019-08" db="EMBL/GenBank/DDBJ databases">
        <title>Draft genome sequences of two oriental melons (Cucumis melo L. var makuwa).</title>
        <authorList>
            <person name="Kwon S.-Y."/>
        </authorList>
    </citation>
    <scope>NUCLEOTIDE SEQUENCE [LARGE SCALE GENOMIC DNA]</scope>
    <source>
        <strain evidence="3">cv. SW 3</strain>
        <tissue evidence="2">Leaf</tissue>
    </source>
</reference>
<evidence type="ECO:0000256" key="1">
    <source>
        <dbReference type="SAM" id="MobiDB-lite"/>
    </source>
</evidence>
<evidence type="ECO:0000313" key="3">
    <source>
        <dbReference type="Proteomes" id="UP000321393"/>
    </source>
</evidence>
<sequence length="269" mass="31033">MKPIKTYGIFPDSRVSIGFDTWKEFLFLYRVNSALHSDIGSGDSTTTANQIYYDKKPVGGLTAHEDARNINDEATDGLSRKERKAKGHTENVDDQLLEKSGFRISSVGQRKNDYAGAPDFFDLWVIDEFMEGNSQSLYETEQRSAYMKVILTLLDGQESRLDEKYEKRFLKKANVSIILMIPSAFTNLSTPWWSKRIMPLRAGRKASCLTRGEGFPTELKKKELRKKKKRRREEWGVQRQGRKSKPVLRSLRELRKKGQTPSMRLGWVL</sequence>
<dbReference type="EMBL" id="SSTE01011829">
    <property type="protein sequence ID" value="KAA0050487.1"/>
    <property type="molecule type" value="Genomic_DNA"/>
</dbReference>
<comment type="caution">
    <text evidence="2">The sequence shown here is derived from an EMBL/GenBank/DDBJ whole genome shotgun (WGS) entry which is preliminary data.</text>
</comment>
<organism evidence="2 3">
    <name type="scientific">Cucumis melo var. makuwa</name>
    <name type="common">Oriental melon</name>
    <dbReference type="NCBI Taxonomy" id="1194695"/>
    <lineage>
        <taxon>Eukaryota</taxon>
        <taxon>Viridiplantae</taxon>
        <taxon>Streptophyta</taxon>
        <taxon>Embryophyta</taxon>
        <taxon>Tracheophyta</taxon>
        <taxon>Spermatophyta</taxon>
        <taxon>Magnoliopsida</taxon>
        <taxon>eudicotyledons</taxon>
        <taxon>Gunneridae</taxon>
        <taxon>Pentapetalae</taxon>
        <taxon>rosids</taxon>
        <taxon>fabids</taxon>
        <taxon>Cucurbitales</taxon>
        <taxon>Cucurbitaceae</taxon>
        <taxon>Benincaseae</taxon>
        <taxon>Cucumis</taxon>
    </lineage>
</organism>
<dbReference type="Proteomes" id="UP000321393">
    <property type="component" value="Unassembled WGS sequence"/>
</dbReference>
<feature type="region of interest" description="Disordered" evidence="1">
    <location>
        <begin position="229"/>
        <end position="260"/>
    </location>
</feature>